<organism evidence="1 2">
    <name type="scientific">Bos mutus</name>
    <name type="common">wild yak</name>
    <dbReference type="NCBI Taxonomy" id="72004"/>
    <lineage>
        <taxon>Eukaryota</taxon>
        <taxon>Metazoa</taxon>
        <taxon>Chordata</taxon>
        <taxon>Craniata</taxon>
        <taxon>Vertebrata</taxon>
        <taxon>Euteleostomi</taxon>
        <taxon>Mammalia</taxon>
        <taxon>Eutheria</taxon>
        <taxon>Laurasiatheria</taxon>
        <taxon>Artiodactyla</taxon>
        <taxon>Ruminantia</taxon>
        <taxon>Pecora</taxon>
        <taxon>Bovidae</taxon>
        <taxon>Bovinae</taxon>
        <taxon>Bos</taxon>
    </lineage>
</organism>
<sequence>MMAGAEEGQGAILSTHKCGQQPWKPLIPSLESNRKLSMILNSSLAPTAIVQSPGRNGGASTCHFPQYWPLRRFATD</sequence>
<dbReference type="AlphaFoldDB" id="A0A6B0R5Y3"/>
<dbReference type="Proteomes" id="UP000322234">
    <property type="component" value="Unassembled WGS sequence"/>
</dbReference>
<proteinExistence type="predicted"/>
<reference evidence="1" key="1">
    <citation type="submission" date="2019-10" db="EMBL/GenBank/DDBJ databases">
        <title>The sequence and de novo assembly of the wild yak genome.</title>
        <authorList>
            <person name="Liu Y."/>
        </authorList>
    </citation>
    <scope>NUCLEOTIDE SEQUENCE [LARGE SCALE GENOMIC DNA]</scope>
    <source>
        <strain evidence="1">WY2019</strain>
    </source>
</reference>
<accession>A0A6B0R5Y3</accession>
<dbReference type="EMBL" id="VBQZ03000021">
    <property type="protein sequence ID" value="MXQ84381.1"/>
    <property type="molecule type" value="Genomic_DNA"/>
</dbReference>
<name>A0A6B0R5Y3_9CETA</name>
<comment type="caution">
    <text evidence="1">The sequence shown here is derived from an EMBL/GenBank/DDBJ whole genome shotgun (WGS) entry which is preliminary data.</text>
</comment>
<evidence type="ECO:0000313" key="1">
    <source>
        <dbReference type="EMBL" id="MXQ84381.1"/>
    </source>
</evidence>
<evidence type="ECO:0000313" key="2">
    <source>
        <dbReference type="Proteomes" id="UP000322234"/>
    </source>
</evidence>
<protein>
    <submittedName>
        <fullName evidence="1">Uncharacterized protein</fullName>
    </submittedName>
</protein>
<keyword evidence="2" id="KW-1185">Reference proteome</keyword>
<gene>
    <name evidence="1" type="ORF">E5288_WYG020616</name>
</gene>